<protein>
    <recommendedName>
        <fullName evidence="3">Thioredoxin domain-containing protein</fullName>
    </recommendedName>
</protein>
<organism evidence="1 2">
    <name type="scientific">Phialemonium thermophilum</name>
    <dbReference type="NCBI Taxonomy" id="223376"/>
    <lineage>
        <taxon>Eukaryota</taxon>
        <taxon>Fungi</taxon>
        <taxon>Dikarya</taxon>
        <taxon>Ascomycota</taxon>
        <taxon>Pezizomycotina</taxon>
        <taxon>Sordariomycetes</taxon>
        <taxon>Sordariomycetidae</taxon>
        <taxon>Cephalothecales</taxon>
        <taxon>Cephalothecaceae</taxon>
        <taxon>Phialemonium</taxon>
    </lineage>
</organism>
<sequence>MSLDIKSTLLNEWKAFKAPPAKSVAQVPKVGDKAPTSDKLTLPADKPTVIVFLRHCGDPFAAKTFKLFTQFSNDHRDVNCIAVSHSSQTVTDQWIVDLGGEWEVTVLVDEDRDLYAQWGLGIASTWQTLNPRTIYSAYSLARNEGIYETATGSGSKWQTGGAFAIDSDGVVRWVKVATAADDIPDFGDALKALGLPS</sequence>
<gene>
    <name evidence="1" type="ORF">VTK73DRAFT_1931</name>
</gene>
<name>A0ABR3X7S3_9PEZI</name>
<dbReference type="PANTHER" id="PTHR42336">
    <property type="entry name" value="THIOREDOXIN DOMAIN-CONTAINING PROTEIN-RELATED"/>
    <property type="match status" value="1"/>
</dbReference>
<dbReference type="Pfam" id="PF13911">
    <property type="entry name" value="AhpC-TSA_2"/>
    <property type="match status" value="1"/>
</dbReference>
<dbReference type="PANTHER" id="PTHR42336:SF1">
    <property type="entry name" value="ALKYL HYDROPEROXIDE REDUCTASE SUBUNIT C_ THIOL SPECIFIC ANTIOXIDANT DOMAIN-CONTAINING PROTEIN"/>
    <property type="match status" value="1"/>
</dbReference>
<dbReference type="Proteomes" id="UP001586593">
    <property type="component" value="Unassembled WGS sequence"/>
</dbReference>
<proteinExistence type="predicted"/>
<accession>A0ABR3X7S3</accession>
<dbReference type="EMBL" id="JAZHXJ010000150">
    <property type="protein sequence ID" value="KAL1871710.1"/>
    <property type="molecule type" value="Genomic_DNA"/>
</dbReference>
<evidence type="ECO:0000313" key="1">
    <source>
        <dbReference type="EMBL" id="KAL1871710.1"/>
    </source>
</evidence>
<evidence type="ECO:0000313" key="2">
    <source>
        <dbReference type="Proteomes" id="UP001586593"/>
    </source>
</evidence>
<dbReference type="InterPro" id="IPR032801">
    <property type="entry name" value="PXL2A/B/C"/>
</dbReference>
<dbReference type="SUPFAM" id="SSF52833">
    <property type="entry name" value="Thioredoxin-like"/>
    <property type="match status" value="1"/>
</dbReference>
<keyword evidence="2" id="KW-1185">Reference proteome</keyword>
<evidence type="ECO:0008006" key="3">
    <source>
        <dbReference type="Google" id="ProtNLM"/>
    </source>
</evidence>
<comment type="caution">
    <text evidence="1">The sequence shown here is derived from an EMBL/GenBank/DDBJ whole genome shotgun (WGS) entry which is preliminary data.</text>
</comment>
<reference evidence="1 2" key="1">
    <citation type="journal article" date="2024" name="Commun. Biol.">
        <title>Comparative genomic analysis of thermophilic fungi reveals convergent evolutionary adaptations and gene losses.</title>
        <authorList>
            <person name="Steindorff A.S."/>
            <person name="Aguilar-Pontes M.V."/>
            <person name="Robinson A.J."/>
            <person name="Andreopoulos B."/>
            <person name="LaButti K."/>
            <person name="Kuo A."/>
            <person name="Mondo S."/>
            <person name="Riley R."/>
            <person name="Otillar R."/>
            <person name="Haridas S."/>
            <person name="Lipzen A."/>
            <person name="Grimwood J."/>
            <person name="Schmutz J."/>
            <person name="Clum A."/>
            <person name="Reid I.D."/>
            <person name="Moisan M.C."/>
            <person name="Butler G."/>
            <person name="Nguyen T.T.M."/>
            <person name="Dewar K."/>
            <person name="Conant G."/>
            <person name="Drula E."/>
            <person name="Henrissat B."/>
            <person name="Hansel C."/>
            <person name="Singer S."/>
            <person name="Hutchinson M.I."/>
            <person name="de Vries R.P."/>
            <person name="Natvig D.O."/>
            <person name="Powell A.J."/>
            <person name="Tsang A."/>
            <person name="Grigoriev I.V."/>
        </authorList>
    </citation>
    <scope>NUCLEOTIDE SEQUENCE [LARGE SCALE GENOMIC DNA]</scope>
    <source>
        <strain evidence="1 2">ATCC 24622</strain>
    </source>
</reference>
<dbReference type="Gene3D" id="3.40.30.10">
    <property type="entry name" value="Glutaredoxin"/>
    <property type="match status" value="1"/>
</dbReference>
<dbReference type="InterPro" id="IPR036249">
    <property type="entry name" value="Thioredoxin-like_sf"/>
</dbReference>